<dbReference type="OrthoDB" id="194443at2759"/>
<name>A0A9W4SWM1_9GLOM</name>
<dbReference type="EMBL" id="CAMKVN010003059">
    <property type="protein sequence ID" value="CAI2183568.1"/>
    <property type="molecule type" value="Genomic_DNA"/>
</dbReference>
<gene>
    <name evidence="3" type="ORF">FWILDA_LOCUS11142</name>
</gene>
<evidence type="ECO:0000313" key="4">
    <source>
        <dbReference type="Proteomes" id="UP001153678"/>
    </source>
</evidence>
<dbReference type="InterPro" id="IPR006571">
    <property type="entry name" value="TLDc_dom"/>
</dbReference>
<dbReference type="Gene3D" id="3.30.710.10">
    <property type="entry name" value="Potassium Channel Kv1.1, Chain A"/>
    <property type="match status" value="2"/>
</dbReference>
<organism evidence="3 4">
    <name type="scientific">Funneliformis geosporum</name>
    <dbReference type="NCBI Taxonomy" id="1117311"/>
    <lineage>
        <taxon>Eukaryota</taxon>
        <taxon>Fungi</taxon>
        <taxon>Fungi incertae sedis</taxon>
        <taxon>Mucoromycota</taxon>
        <taxon>Glomeromycotina</taxon>
        <taxon>Glomeromycetes</taxon>
        <taxon>Glomerales</taxon>
        <taxon>Glomeraceae</taxon>
        <taxon>Funneliformis</taxon>
    </lineage>
</organism>
<dbReference type="InterPro" id="IPR000210">
    <property type="entry name" value="BTB/POZ_dom"/>
</dbReference>
<keyword evidence="4" id="KW-1185">Reference proteome</keyword>
<evidence type="ECO:0000259" key="1">
    <source>
        <dbReference type="PROSITE" id="PS50097"/>
    </source>
</evidence>
<proteinExistence type="predicted"/>
<dbReference type="AlphaFoldDB" id="A0A9W4SWM1"/>
<sequence>MAEINPIHYYTEGGDVILQVECTHFLVHKSFLSLASGFFKDFFTLATPNSIITINITNASKSSIPVIEVLEENVISIQDMLSFIYPNTILDINWKNVENLFRIADKFIIRKLTNSCDLFLQSNLIENVLTSFRLADQYRLPIPYKEASKIILDNFLKYETKDDFMQIPKRARERLGYGRFLYLNILEKFYLRLNNKGGKIRNLCVYPTPKPSFIYSEGNNVEIFKAHSIILGARSKYFNAAFFSEWTKKENDIIIFKKPNIKPQYSLNDINTNHIIDFLIATDELGLVELFEPIQRYVLYDQTKWAQENIIKIYNATVITELTMFQYYIKEIIDSQPELIFESNDFISVKERLLISVIEKDELALEETEIFNYVIKWGMGQKPSINTDLSELTQEDYVKLKVRLSEVIQYIRFFSLTSDEFYEMIWPFRKVLSDDLIDKLVEYNLCTNDDISSQFDSLPKRVSRFGSNIISLIRANIILNWIDHDQSGISYDYKLLLRGSRDGMDMNTFFRLCSNESSIVVVIKLKDSMKIIGGYNPTSWSSCAYNWIPTDESFIFSFDNAKLNCNILSRVENEDCAIKNFLDVIGFGDLQFLPSGSYDHKYYKNRIIHKDLFIIEDYEVFKIIPKE</sequence>
<dbReference type="PANTHER" id="PTHR45632">
    <property type="entry name" value="LD33804P"/>
    <property type="match status" value="1"/>
</dbReference>
<dbReference type="PROSITE" id="PS50097">
    <property type="entry name" value="BTB"/>
    <property type="match status" value="2"/>
</dbReference>
<dbReference type="InterPro" id="IPR011705">
    <property type="entry name" value="BACK"/>
</dbReference>
<dbReference type="CDD" id="cd18186">
    <property type="entry name" value="BTB_POZ_ZBTB_KLHL-like"/>
    <property type="match status" value="2"/>
</dbReference>
<comment type="caution">
    <text evidence="3">The sequence shown here is derived from an EMBL/GenBank/DDBJ whole genome shotgun (WGS) entry which is preliminary data.</text>
</comment>
<dbReference type="Proteomes" id="UP001153678">
    <property type="component" value="Unassembled WGS sequence"/>
</dbReference>
<dbReference type="SMART" id="SM00225">
    <property type="entry name" value="BTB"/>
    <property type="match status" value="1"/>
</dbReference>
<dbReference type="InterPro" id="IPR011333">
    <property type="entry name" value="SKP1/BTB/POZ_sf"/>
</dbReference>
<dbReference type="Pfam" id="PF07707">
    <property type="entry name" value="BACK"/>
    <property type="match status" value="1"/>
</dbReference>
<feature type="domain" description="BTB" evidence="1">
    <location>
        <begin position="14"/>
        <end position="89"/>
    </location>
</feature>
<dbReference type="Pfam" id="PF00651">
    <property type="entry name" value="BTB"/>
    <property type="match status" value="1"/>
</dbReference>
<dbReference type="SUPFAM" id="SSF54695">
    <property type="entry name" value="POZ domain"/>
    <property type="match status" value="2"/>
</dbReference>
<dbReference type="Gene3D" id="1.25.40.420">
    <property type="match status" value="1"/>
</dbReference>
<feature type="domain" description="TLDc" evidence="2">
    <location>
        <begin position="468"/>
        <end position="624"/>
    </location>
</feature>
<evidence type="ECO:0000259" key="2">
    <source>
        <dbReference type="PROSITE" id="PS51886"/>
    </source>
</evidence>
<dbReference type="PROSITE" id="PS51886">
    <property type="entry name" value="TLDC"/>
    <property type="match status" value="1"/>
</dbReference>
<reference evidence="3" key="1">
    <citation type="submission" date="2022-08" db="EMBL/GenBank/DDBJ databases">
        <authorList>
            <person name="Kallberg Y."/>
            <person name="Tangrot J."/>
            <person name="Rosling A."/>
        </authorList>
    </citation>
    <scope>NUCLEOTIDE SEQUENCE</scope>
    <source>
        <strain evidence="3">Wild A</strain>
    </source>
</reference>
<dbReference type="Pfam" id="PF07534">
    <property type="entry name" value="TLD"/>
    <property type="match status" value="1"/>
</dbReference>
<feature type="domain" description="BTB" evidence="1">
    <location>
        <begin position="222"/>
        <end position="292"/>
    </location>
</feature>
<accession>A0A9W4SWM1</accession>
<evidence type="ECO:0000313" key="3">
    <source>
        <dbReference type="EMBL" id="CAI2183568.1"/>
    </source>
</evidence>
<protein>
    <submittedName>
        <fullName evidence="3">19512_t:CDS:1</fullName>
    </submittedName>
</protein>